<dbReference type="AlphaFoldDB" id="A0A1R3HMN7"/>
<name>A0A1R3HMN7_COCAP</name>
<sequence length="110" mass="12237">MEFAPGYAWVGVENLQWQPARVSNGTGESDCSIHFPDHLDNENRHDDDADSSDPFDVPHTKNAPLEILKRWRRGHAAQPGVLDPYLVGSHAVSTMIARSNRAVKASRYLA</sequence>
<evidence type="ECO:0000313" key="3">
    <source>
        <dbReference type="Proteomes" id="UP000188268"/>
    </source>
</evidence>
<protein>
    <submittedName>
        <fullName evidence="2">Calcium-transporting ATPase 9, plasma membrane-type-like protein</fullName>
    </submittedName>
</protein>
<dbReference type="EMBL" id="AWWV01011595">
    <property type="protein sequence ID" value="OMO71491.1"/>
    <property type="molecule type" value="Genomic_DNA"/>
</dbReference>
<accession>A0A1R3HMN7</accession>
<feature type="region of interest" description="Disordered" evidence="1">
    <location>
        <begin position="21"/>
        <end position="61"/>
    </location>
</feature>
<dbReference type="Gramene" id="OMO71491">
    <property type="protein sequence ID" value="OMO71491"/>
    <property type="gene ID" value="CCACVL1_18206"/>
</dbReference>
<reference evidence="2 3" key="1">
    <citation type="submission" date="2013-09" db="EMBL/GenBank/DDBJ databases">
        <title>Corchorus capsularis genome sequencing.</title>
        <authorList>
            <person name="Alam M."/>
            <person name="Haque M.S."/>
            <person name="Islam M.S."/>
            <person name="Emdad E.M."/>
            <person name="Islam M.M."/>
            <person name="Ahmed B."/>
            <person name="Halim A."/>
            <person name="Hossen Q.M.M."/>
            <person name="Hossain M.Z."/>
            <person name="Ahmed R."/>
            <person name="Khan M.M."/>
            <person name="Islam R."/>
            <person name="Rashid M.M."/>
            <person name="Khan S.A."/>
            <person name="Rahman M.S."/>
            <person name="Alam M."/>
        </authorList>
    </citation>
    <scope>NUCLEOTIDE SEQUENCE [LARGE SCALE GENOMIC DNA]</scope>
    <source>
        <strain evidence="3">cv. CVL-1</strain>
        <tissue evidence="2">Whole seedling</tissue>
    </source>
</reference>
<keyword evidence="3" id="KW-1185">Reference proteome</keyword>
<dbReference type="Proteomes" id="UP000188268">
    <property type="component" value="Unassembled WGS sequence"/>
</dbReference>
<organism evidence="2 3">
    <name type="scientific">Corchorus capsularis</name>
    <name type="common">Jute</name>
    <dbReference type="NCBI Taxonomy" id="210143"/>
    <lineage>
        <taxon>Eukaryota</taxon>
        <taxon>Viridiplantae</taxon>
        <taxon>Streptophyta</taxon>
        <taxon>Embryophyta</taxon>
        <taxon>Tracheophyta</taxon>
        <taxon>Spermatophyta</taxon>
        <taxon>Magnoliopsida</taxon>
        <taxon>eudicotyledons</taxon>
        <taxon>Gunneridae</taxon>
        <taxon>Pentapetalae</taxon>
        <taxon>rosids</taxon>
        <taxon>malvids</taxon>
        <taxon>Malvales</taxon>
        <taxon>Malvaceae</taxon>
        <taxon>Grewioideae</taxon>
        <taxon>Apeibeae</taxon>
        <taxon>Corchorus</taxon>
    </lineage>
</organism>
<feature type="compositionally biased region" description="Basic and acidic residues" evidence="1">
    <location>
        <begin position="35"/>
        <end position="47"/>
    </location>
</feature>
<proteinExistence type="predicted"/>
<evidence type="ECO:0000313" key="2">
    <source>
        <dbReference type="EMBL" id="OMO71491.1"/>
    </source>
</evidence>
<gene>
    <name evidence="2" type="ORF">CCACVL1_18206</name>
</gene>
<comment type="caution">
    <text evidence="2">The sequence shown here is derived from an EMBL/GenBank/DDBJ whole genome shotgun (WGS) entry which is preliminary data.</text>
</comment>
<evidence type="ECO:0000256" key="1">
    <source>
        <dbReference type="SAM" id="MobiDB-lite"/>
    </source>
</evidence>